<protein>
    <submittedName>
        <fullName evidence="1">Uncharacterized protein</fullName>
    </submittedName>
</protein>
<accession>A0A2P2R2G1</accession>
<evidence type="ECO:0000313" key="1">
    <source>
        <dbReference type="EMBL" id="MBX73380.1"/>
    </source>
</evidence>
<dbReference type="EMBL" id="GGEC01092896">
    <property type="protein sequence ID" value="MBX73380.1"/>
    <property type="molecule type" value="Transcribed_RNA"/>
</dbReference>
<reference evidence="1" key="1">
    <citation type="submission" date="2018-02" db="EMBL/GenBank/DDBJ databases">
        <title>Rhizophora mucronata_Transcriptome.</title>
        <authorList>
            <person name="Meera S.P."/>
            <person name="Sreeshan A."/>
            <person name="Augustine A."/>
        </authorList>
    </citation>
    <scope>NUCLEOTIDE SEQUENCE</scope>
    <source>
        <tissue evidence="1">Leaf</tissue>
    </source>
</reference>
<dbReference type="AlphaFoldDB" id="A0A2P2R2G1"/>
<name>A0A2P2R2G1_RHIMU</name>
<sequence>MKTFLQLSAHSEITVLGNLSGMKASPLRPRDPGAVLSSVDSVILPLLCS</sequence>
<proteinExistence type="predicted"/>
<organism evidence="1">
    <name type="scientific">Rhizophora mucronata</name>
    <name type="common">Asiatic mangrove</name>
    <dbReference type="NCBI Taxonomy" id="61149"/>
    <lineage>
        <taxon>Eukaryota</taxon>
        <taxon>Viridiplantae</taxon>
        <taxon>Streptophyta</taxon>
        <taxon>Embryophyta</taxon>
        <taxon>Tracheophyta</taxon>
        <taxon>Spermatophyta</taxon>
        <taxon>Magnoliopsida</taxon>
        <taxon>eudicotyledons</taxon>
        <taxon>Gunneridae</taxon>
        <taxon>Pentapetalae</taxon>
        <taxon>rosids</taxon>
        <taxon>fabids</taxon>
        <taxon>Malpighiales</taxon>
        <taxon>Rhizophoraceae</taxon>
        <taxon>Rhizophora</taxon>
    </lineage>
</organism>